<accession>A0A5U3IB01</accession>
<gene>
    <name evidence="1" type="ORF">VH79_04100</name>
</gene>
<evidence type="ECO:0000313" key="1">
    <source>
        <dbReference type="EMBL" id="EBP4582403.1"/>
    </source>
</evidence>
<organism evidence="1">
    <name type="scientific">Salmonella enterica</name>
    <name type="common">Salmonella choleraesuis</name>
    <dbReference type="NCBI Taxonomy" id="28901"/>
    <lineage>
        <taxon>Bacteria</taxon>
        <taxon>Pseudomonadati</taxon>
        <taxon>Pseudomonadota</taxon>
        <taxon>Gammaproteobacteria</taxon>
        <taxon>Enterobacterales</taxon>
        <taxon>Enterobacteriaceae</taxon>
        <taxon>Salmonella</taxon>
    </lineage>
</organism>
<name>A0A5U3IB01_SALER</name>
<reference evidence="1" key="1">
    <citation type="submission" date="2018-07" db="EMBL/GenBank/DDBJ databases">
        <authorList>
            <consortium name="GenomeTrakr network: Whole genome sequencing for foodborne pathogen traceback"/>
        </authorList>
    </citation>
    <scope>NUCLEOTIDE SEQUENCE [LARGE SCALE GENOMIC DNA]</scope>
    <source>
        <strain evidence="1">FDA00008842</strain>
    </source>
</reference>
<dbReference type="Proteomes" id="UP000839610">
    <property type="component" value="Unassembled WGS sequence"/>
</dbReference>
<sequence>MMGITATNWFGKSAEVTGIKPVYHAVAMGEGTPLFSKALLDKLLPENNAREGSESVQGYVLNTQGHDRAILDVANAYLINKLTAEELALILRNRDQFTFTIGVGDRRVEFKSRFRIVTNWHGEDVSNFLLVPDPWGNPRYNFRLTFAGGTGTFRLTDTHASADTYGSLRYFAIRKI</sequence>
<dbReference type="AlphaFoldDB" id="A0A5U3IB01"/>
<dbReference type="EMBL" id="AAGLUV010000002">
    <property type="protein sequence ID" value="EBP4582403.1"/>
    <property type="molecule type" value="Genomic_DNA"/>
</dbReference>
<proteinExistence type="predicted"/>
<comment type="caution">
    <text evidence="1">The sequence shown here is derived from an EMBL/GenBank/DDBJ whole genome shotgun (WGS) entry which is preliminary data.</text>
</comment>
<protein>
    <submittedName>
        <fullName evidence="1">Uncharacterized protein</fullName>
    </submittedName>
</protein>